<dbReference type="Pfam" id="PF14392">
    <property type="entry name" value="zf-CCHC_4"/>
    <property type="match status" value="1"/>
</dbReference>
<name>A0A7J8WPD8_GOSAI</name>
<dbReference type="AlphaFoldDB" id="A0A7J8WPD8"/>
<dbReference type="InterPro" id="IPR040256">
    <property type="entry name" value="At4g02000-like"/>
</dbReference>
<dbReference type="InterPro" id="IPR025836">
    <property type="entry name" value="Zn_knuckle_CX2CX4HX4C"/>
</dbReference>
<evidence type="ECO:0000313" key="3">
    <source>
        <dbReference type="EMBL" id="MBA0676917.1"/>
    </source>
</evidence>
<evidence type="ECO:0000256" key="1">
    <source>
        <dbReference type="SAM" id="MobiDB-lite"/>
    </source>
</evidence>
<evidence type="ECO:0000259" key="2">
    <source>
        <dbReference type="Pfam" id="PF14392"/>
    </source>
</evidence>
<feature type="non-terminal residue" evidence="3">
    <location>
        <position position="406"/>
    </location>
</feature>
<proteinExistence type="predicted"/>
<feature type="region of interest" description="Disordered" evidence="1">
    <location>
        <begin position="201"/>
        <end position="222"/>
    </location>
</feature>
<accession>A0A7J8WPD8</accession>
<dbReference type="Proteomes" id="UP000593577">
    <property type="component" value="Unassembled WGS sequence"/>
</dbReference>
<protein>
    <recommendedName>
        <fullName evidence="2">Zinc knuckle CX2CX4HX4C domain-containing protein</fullName>
    </recommendedName>
</protein>
<feature type="domain" description="Zinc knuckle CX2CX4HX4C" evidence="2">
    <location>
        <begin position="122"/>
        <end position="165"/>
    </location>
</feature>
<gene>
    <name evidence="3" type="ORF">Goari_018356</name>
</gene>
<dbReference type="PANTHER" id="PTHR31286">
    <property type="entry name" value="GLYCINE-RICH CELL WALL STRUCTURAL PROTEIN 1.8-LIKE"/>
    <property type="match status" value="1"/>
</dbReference>
<organism evidence="3 4">
    <name type="scientific">Gossypium aridum</name>
    <name type="common">American cotton</name>
    <name type="synonym">Erioxylum aridum</name>
    <dbReference type="NCBI Taxonomy" id="34290"/>
    <lineage>
        <taxon>Eukaryota</taxon>
        <taxon>Viridiplantae</taxon>
        <taxon>Streptophyta</taxon>
        <taxon>Embryophyta</taxon>
        <taxon>Tracheophyta</taxon>
        <taxon>Spermatophyta</taxon>
        <taxon>Magnoliopsida</taxon>
        <taxon>eudicotyledons</taxon>
        <taxon>Gunneridae</taxon>
        <taxon>Pentapetalae</taxon>
        <taxon>rosids</taxon>
        <taxon>malvids</taxon>
        <taxon>Malvales</taxon>
        <taxon>Malvaceae</taxon>
        <taxon>Malvoideae</taxon>
        <taxon>Gossypium</taxon>
    </lineage>
</organism>
<dbReference type="PANTHER" id="PTHR31286:SF167">
    <property type="entry name" value="OS09G0268800 PROTEIN"/>
    <property type="match status" value="1"/>
</dbReference>
<evidence type="ECO:0000313" key="4">
    <source>
        <dbReference type="Proteomes" id="UP000593577"/>
    </source>
</evidence>
<reference evidence="3 4" key="1">
    <citation type="journal article" date="2019" name="Genome Biol. Evol.">
        <title>Insights into the evolution of the New World diploid cottons (Gossypium, subgenus Houzingenia) based on genome sequencing.</title>
        <authorList>
            <person name="Grover C.E."/>
            <person name="Arick M.A. 2nd"/>
            <person name="Thrash A."/>
            <person name="Conover J.L."/>
            <person name="Sanders W.S."/>
            <person name="Peterson D.G."/>
            <person name="Frelichowski J.E."/>
            <person name="Scheffler J.A."/>
            <person name="Scheffler B.E."/>
            <person name="Wendel J.F."/>
        </authorList>
    </citation>
    <scope>NUCLEOTIDE SEQUENCE [LARGE SCALE GENOMIC DNA]</scope>
    <source>
        <strain evidence="3">185</strain>
        <tissue evidence="3">Leaf</tissue>
    </source>
</reference>
<keyword evidence="4" id="KW-1185">Reference proteome</keyword>
<sequence>MERDDISLLEEELVHLTVKSSPVVSNGNPTLLGTFDDEKDLELILAGRPWLFRQNLVIFKKLDKAMEISNLHLVEFPFWLKIGPCPLECENKDLTHAIGSTFEGIISSEINGDFCRINVELDVQKPLLRGIFILAGMQGKSWVPFKYENLPRFCFGCGRMGHVIKERKDTLDESKEFLRDDLPFSLALKAESSLMGKLRQKVDDSEGQFGNKEGRNQPGLSLNERNDKVFYSKISNSDKIDQSGPLIWASPLSATKMGQVDSSHNIIDEPNGLRKWWRRIGNNTPMDQSEGAFTYQKKKRDWERLKDLGSLFVVGLPTRRNKNLILECPWFEKPTGSASTSDLGAEGTKNGLCLAGKEEVDIILKSFYRNYIDVMERGNLPQMNIRKRLDRGVVNTNWLERFSNAS</sequence>
<comment type="caution">
    <text evidence="3">The sequence shown here is derived from an EMBL/GenBank/DDBJ whole genome shotgun (WGS) entry which is preliminary data.</text>
</comment>
<dbReference type="EMBL" id="JABFAA010000002">
    <property type="protein sequence ID" value="MBA0676917.1"/>
    <property type="molecule type" value="Genomic_DNA"/>
</dbReference>